<keyword evidence="5 7" id="KW-0175">Coiled coil</keyword>
<dbReference type="Pfam" id="PF09727">
    <property type="entry name" value="CortBP2"/>
    <property type="match status" value="1"/>
</dbReference>
<dbReference type="GO" id="GO:0015629">
    <property type="term" value="C:actin cytoskeleton"/>
    <property type="evidence" value="ECO:0007669"/>
    <property type="project" value="TreeGrafter"/>
</dbReference>
<feature type="domain" description="Cortactin-binding protein-2 N-terminal" evidence="9">
    <location>
        <begin position="5"/>
        <end position="189"/>
    </location>
</feature>
<keyword evidence="4" id="KW-0597">Phosphoprotein</keyword>
<dbReference type="InterPro" id="IPR019131">
    <property type="entry name" value="Cortactin-binding_p2_N"/>
</dbReference>
<protein>
    <recommendedName>
        <fullName evidence="9">Cortactin-binding protein-2 N-terminal domain-containing protein</fullName>
    </recommendedName>
</protein>
<name>A0A8J6FCL8_ELECQ</name>
<evidence type="ECO:0000256" key="3">
    <source>
        <dbReference type="ARBA" id="ARBA00022490"/>
    </source>
</evidence>
<dbReference type="PANTHER" id="PTHR23166:SF9">
    <property type="entry name" value="CTTNBP2 N-TERMINAL-LIKE PROTEIN"/>
    <property type="match status" value="1"/>
</dbReference>
<evidence type="ECO:0000313" key="10">
    <source>
        <dbReference type="EMBL" id="KAG9485567.1"/>
    </source>
</evidence>
<evidence type="ECO:0000256" key="8">
    <source>
        <dbReference type="SAM" id="MobiDB-lite"/>
    </source>
</evidence>
<feature type="compositionally biased region" description="Polar residues" evidence="8">
    <location>
        <begin position="505"/>
        <end position="523"/>
    </location>
</feature>
<comment type="subcellular location">
    <subcellularLocation>
        <location evidence="1">Cell projection</location>
    </subcellularLocation>
    <subcellularLocation>
        <location evidence="2">Cytoplasm</location>
    </subcellularLocation>
</comment>
<feature type="region of interest" description="Disordered" evidence="8">
    <location>
        <begin position="505"/>
        <end position="598"/>
    </location>
</feature>
<sequence length="634" mass="69606">MNLEKLSKPELLTLLSILEGELEARELVIEAIKAQHKDRFIEERYGKYNISDPLLALQRDYEILKDDNHGQKPAPVCSNPLYVLSEVMKQCKTMQERMLAQLAAAESRHRKVILDLEEERRRHAQDAADGDDVTYMLEKERERLAQQLEFEKSQVKKLEKKQKELSAQLEEEKARHKKMSSVLLKECTKANNRAAEEGQRVEDVNLKLEKARSKVSQLEEELALEKKRSLQMEAQVEKQLSEFDIEREQLRAKLNREENRTKALKEELETLKKLLKDMTAVSDIREVSANMSNKEILSSISVSSEKPEVSSISCQTESVHQEKHSTDALPKAHIPLLTPSKIPQPCSKVNGHCATALQSNEHALKLNVGEGLKEKVANDNLSENGGSPVRVESPLHMITQVPSSGASSSPSSTAASSLTSSPCSSPVLSRRLIGTTGSPGYQSPYQAGINQRFHAARHKFQSQAEHDQHVSGLQSPPSRDLSPTLADNSAAKQLARNTVTQVLSRFTSQQTPGKSVPPNSSPFGTDYRNLANASSQKNDGGHSPNPLKVSSPLSPVSPGIKSPTISRVERGNPPPIPPKKPGLAQSPASPIPPAKAPTQCSSLAASVDVSSNHCSNNGILTNGKEIEVMLPSGS</sequence>
<dbReference type="EMBL" id="WNTK01000004">
    <property type="protein sequence ID" value="KAG9485567.1"/>
    <property type="molecule type" value="Genomic_DNA"/>
</dbReference>
<dbReference type="GO" id="GO:0005737">
    <property type="term" value="C:cytoplasm"/>
    <property type="evidence" value="ECO:0007669"/>
    <property type="project" value="UniProtKB-SubCell"/>
</dbReference>
<evidence type="ECO:0000256" key="4">
    <source>
        <dbReference type="ARBA" id="ARBA00022553"/>
    </source>
</evidence>
<dbReference type="Proteomes" id="UP000770717">
    <property type="component" value="Unassembled WGS sequence"/>
</dbReference>
<keyword evidence="11" id="KW-1185">Reference proteome</keyword>
<comment type="caution">
    <text evidence="10">The sequence shown here is derived from an EMBL/GenBank/DDBJ whole genome shotgun (WGS) entry which is preliminary data.</text>
</comment>
<feature type="compositionally biased region" description="Polar residues" evidence="8">
    <location>
        <begin position="435"/>
        <end position="446"/>
    </location>
</feature>
<evidence type="ECO:0000256" key="2">
    <source>
        <dbReference type="ARBA" id="ARBA00004496"/>
    </source>
</evidence>
<evidence type="ECO:0000256" key="5">
    <source>
        <dbReference type="ARBA" id="ARBA00023054"/>
    </source>
</evidence>
<dbReference type="GO" id="GO:0051721">
    <property type="term" value="F:protein phosphatase 2A binding"/>
    <property type="evidence" value="ECO:0007669"/>
    <property type="project" value="TreeGrafter"/>
</dbReference>
<reference evidence="10" key="1">
    <citation type="thesis" date="2020" institute="ProQuest LLC" country="789 East Eisenhower Parkway, Ann Arbor, MI, USA">
        <title>Comparative Genomics and Chromosome Evolution.</title>
        <authorList>
            <person name="Mudd A.B."/>
        </authorList>
    </citation>
    <scope>NUCLEOTIDE SEQUENCE</scope>
    <source>
        <strain evidence="10">HN-11 Male</strain>
        <tissue evidence="10">Kidney and liver</tissue>
    </source>
</reference>
<organism evidence="10 11">
    <name type="scientific">Eleutherodactylus coqui</name>
    <name type="common">Puerto Rican coqui</name>
    <dbReference type="NCBI Taxonomy" id="57060"/>
    <lineage>
        <taxon>Eukaryota</taxon>
        <taxon>Metazoa</taxon>
        <taxon>Chordata</taxon>
        <taxon>Craniata</taxon>
        <taxon>Vertebrata</taxon>
        <taxon>Euteleostomi</taxon>
        <taxon>Amphibia</taxon>
        <taxon>Batrachia</taxon>
        <taxon>Anura</taxon>
        <taxon>Neobatrachia</taxon>
        <taxon>Hyloidea</taxon>
        <taxon>Eleutherodactylidae</taxon>
        <taxon>Eleutherodactylinae</taxon>
        <taxon>Eleutherodactylus</taxon>
        <taxon>Eleutherodactylus</taxon>
    </lineage>
</organism>
<feature type="region of interest" description="Disordered" evidence="8">
    <location>
        <begin position="458"/>
        <end position="485"/>
    </location>
</feature>
<evidence type="ECO:0000256" key="1">
    <source>
        <dbReference type="ARBA" id="ARBA00004316"/>
    </source>
</evidence>
<evidence type="ECO:0000256" key="6">
    <source>
        <dbReference type="ARBA" id="ARBA00023273"/>
    </source>
</evidence>
<feature type="coiled-coil region" evidence="7">
    <location>
        <begin position="102"/>
        <end position="281"/>
    </location>
</feature>
<feature type="region of interest" description="Disordered" evidence="8">
    <location>
        <begin position="400"/>
        <end position="446"/>
    </location>
</feature>
<proteinExistence type="predicted"/>
<evidence type="ECO:0000313" key="11">
    <source>
        <dbReference type="Proteomes" id="UP000770717"/>
    </source>
</evidence>
<dbReference type="AlphaFoldDB" id="A0A8J6FCL8"/>
<dbReference type="PANTHER" id="PTHR23166">
    <property type="entry name" value="FILAMIN/GPBP-INTERACTING PROTEIN"/>
    <property type="match status" value="1"/>
</dbReference>
<dbReference type="InterPro" id="IPR050719">
    <property type="entry name" value="Cortactin-Actin_Reg"/>
</dbReference>
<dbReference type="GO" id="GO:0042995">
    <property type="term" value="C:cell projection"/>
    <property type="evidence" value="ECO:0007669"/>
    <property type="project" value="UniProtKB-SubCell"/>
</dbReference>
<keyword evidence="3" id="KW-0963">Cytoplasm</keyword>
<gene>
    <name evidence="10" type="ORF">GDO78_008574</name>
</gene>
<accession>A0A8J6FCL8</accession>
<feature type="compositionally biased region" description="Low complexity" evidence="8">
    <location>
        <begin position="543"/>
        <end position="558"/>
    </location>
</feature>
<keyword evidence="6" id="KW-0966">Cell projection</keyword>
<evidence type="ECO:0000256" key="7">
    <source>
        <dbReference type="SAM" id="Coils"/>
    </source>
</evidence>
<evidence type="ECO:0000259" key="9">
    <source>
        <dbReference type="Pfam" id="PF09727"/>
    </source>
</evidence>
<feature type="compositionally biased region" description="Low complexity" evidence="8">
    <location>
        <begin position="401"/>
        <end position="429"/>
    </location>
</feature>
<dbReference type="OrthoDB" id="6021133at2759"/>